<dbReference type="InterPro" id="IPR037401">
    <property type="entry name" value="SnoaL-like"/>
</dbReference>
<dbReference type="OrthoDB" id="9799296at2"/>
<dbReference type="EMBL" id="CP017480">
    <property type="protein sequence ID" value="APG05002.1"/>
    <property type="molecule type" value="Genomic_DNA"/>
</dbReference>
<dbReference type="AlphaFoldDB" id="A0A1L3EVE5"/>
<gene>
    <name evidence="3" type="ORF">BJI69_14600</name>
</gene>
<feature type="signal peptide" evidence="1">
    <location>
        <begin position="1"/>
        <end position="21"/>
    </location>
</feature>
<evidence type="ECO:0000313" key="3">
    <source>
        <dbReference type="EMBL" id="APG05002.1"/>
    </source>
</evidence>
<dbReference type="STRING" id="1440763.BJI69_14600"/>
<feature type="chain" id="PRO_5009853222" description="SnoaL-like domain-containing protein" evidence="1">
    <location>
        <begin position="22"/>
        <end position="143"/>
    </location>
</feature>
<organism evidence="3 4">
    <name type="scientific">Luteibacter rhizovicinus DSM 16549</name>
    <dbReference type="NCBI Taxonomy" id="1440763"/>
    <lineage>
        <taxon>Bacteria</taxon>
        <taxon>Pseudomonadati</taxon>
        <taxon>Pseudomonadota</taxon>
        <taxon>Gammaproteobacteria</taxon>
        <taxon>Lysobacterales</taxon>
        <taxon>Rhodanobacteraceae</taxon>
        <taxon>Luteibacter</taxon>
    </lineage>
</organism>
<evidence type="ECO:0000256" key="1">
    <source>
        <dbReference type="SAM" id="SignalP"/>
    </source>
</evidence>
<feature type="domain" description="SnoaL-like" evidence="2">
    <location>
        <begin position="36"/>
        <end position="136"/>
    </location>
</feature>
<name>A0A1L3EVE5_9GAMM</name>
<accession>A0A1L3EVE5</accession>
<dbReference type="Gene3D" id="3.10.450.50">
    <property type="match status" value="1"/>
</dbReference>
<dbReference type="Proteomes" id="UP000182987">
    <property type="component" value="Chromosome"/>
</dbReference>
<dbReference type="InterPro" id="IPR032710">
    <property type="entry name" value="NTF2-like_dom_sf"/>
</dbReference>
<reference evidence="4" key="1">
    <citation type="submission" date="2016-09" db="EMBL/GenBank/DDBJ databases">
        <authorList>
            <person name="Lysoe E."/>
        </authorList>
    </citation>
    <scope>NUCLEOTIDE SEQUENCE [LARGE SCALE GENOMIC DNA]</scope>
    <source>
        <strain evidence="4">LJ96T</strain>
    </source>
</reference>
<dbReference type="RefSeq" id="WP_052767332.1">
    <property type="nucleotide sequence ID" value="NZ_CP017480.1"/>
</dbReference>
<dbReference type="Pfam" id="PF12680">
    <property type="entry name" value="SnoaL_2"/>
    <property type="match status" value="1"/>
</dbReference>
<sequence>MSGRAPFLGAALVFTAMSSRAACLSPGVEPTPAAVVDAQFAYYNAHNVDAFATCYAENVEMIYLDASRPAIQGRAGILTAFAFLKTMPREMGVQIVQRTVTGPTVIDREHVVGLPSGKVLPDMAAIYEVRDGQIVKVWFPPSH</sequence>
<keyword evidence="1" id="KW-0732">Signal</keyword>
<evidence type="ECO:0000313" key="4">
    <source>
        <dbReference type="Proteomes" id="UP000182987"/>
    </source>
</evidence>
<evidence type="ECO:0000259" key="2">
    <source>
        <dbReference type="Pfam" id="PF12680"/>
    </source>
</evidence>
<keyword evidence="4" id="KW-1185">Reference proteome</keyword>
<proteinExistence type="predicted"/>
<dbReference type="KEGG" id="lrz:BJI69_14600"/>
<protein>
    <recommendedName>
        <fullName evidence="2">SnoaL-like domain-containing protein</fullName>
    </recommendedName>
</protein>
<dbReference type="SUPFAM" id="SSF54427">
    <property type="entry name" value="NTF2-like"/>
    <property type="match status" value="1"/>
</dbReference>